<dbReference type="AlphaFoldDB" id="I2GL08"/>
<sequence>MRGCENNCKTHIYRMSSRRSRLNFTVYWFSGGIFAGQTGRAGLPVNRQRNI</sequence>
<keyword evidence="2" id="KW-1185">Reference proteome</keyword>
<dbReference type="Proteomes" id="UP000009309">
    <property type="component" value="Unassembled WGS sequence"/>
</dbReference>
<proteinExistence type="predicted"/>
<dbReference type="STRING" id="1185876.BN8_03768"/>
<gene>
    <name evidence="1" type="ORF">BN8_03768</name>
</gene>
<protein>
    <submittedName>
        <fullName evidence="1">Uncharacterized protein</fullName>
    </submittedName>
</protein>
<dbReference type="EMBL" id="CAIT01000007">
    <property type="protein sequence ID" value="CCH54584.1"/>
    <property type="molecule type" value="Genomic_DNA"/>
</dbReference>
<comment type="caution">
    <text evidence="1">The sequence shown here is derived from an EMBL/GenBank/DDBJ whole genome shotgun (WGS) entry which is preliminary data.</text>
</comment>
<organism evidence="1 2">
    <name type="scientific">Fibrisoma limi BUZ 3</name>
    <dbReference type="NCBI Taxonomy" id="1185876"/>
    <lineage>
        <taxon>Bacteria</taxon>
        <taxon>Pseudomonadati</taxon>
        <taxon>Bacteroidota</taxon>
        <taxon>Cytophagia</taxon>
        <taxon>Cytophagales</taxon>
        <taxon>Spirosomataceae</taxon>
        <taxon>Fibrisoma</taxon>
    </lineage>
</organism>
<accession>I2GL08</accession>
<reference evidence="1 2" key="1">
    <citation type="journal article" date="2012" name="J. Bacteriol.">
        <title>Genome Sequence of the Filamentous Bacterium Fibrisoma limi BUZ 3T.</title>
        <authorList>
            <person name="Filippini M."/>
            <person name="Qi W."/>
            <person name="Jaenicke S."/>
            <person name="Goesmann A."/>
            <person name="Smits T.H."/>
            <person name="Bagheri H.C."/>
        </authorList>
    </citation>
    <scope>NUCLEOTIDE SEQUENCE [LARGE SCALE GENOMIC DNA]</scope>
    <source>
        <strain evidence="2">BUZ 3T</strain>
    </source>
</reference>
<name>I2GL08_9BACT</name>
<evidence type="ECO:0000313" key="2">
    <source>
        <dbReference type="Proteomes" id="UP000009309"/>
    </source>
</evidence>
<evidence type="ECO:0000313" key="1">
    <source>
        <dbReference type="EMBL" id="CCH54584.1"/>
    </source>
</evidence>